<proteinExistence type="inferred from homology"/>
<comment type="cofactor">
    <cofactor evidence="2">
        <name>Zn(2+)</name>
        <dbReference type="ChEBI" id="CHEBI:29105"/>
    </cofactor>
</comment>
<name>A0A4P7PS23_9FLAO</name>
<dbReference type="GO" id="GO:0005737">
    <property type="term" value="C:cytoplasm"/>
    <property type="evidence" value="ECO:0007669"/>
    <property type="project" value="TreeGrafter"/>
</dbReference>
<evidence type="ECO:0000256" key="11">
    <source>
        <dbReference type="ARBA" id="ARBA00022833"/>
    </source>
</evidence>
<dbReference type="CDD" id="cd09603">
    <property type="entry name" value="M1_APN_like"/>
    <property type="match status" value="1"/>
</dbReference>
<dbReference type="InterPro" id="IPR001930">
    <property type="entry name" value="Peptidase_M1"/>
</dbReference>
<dbReference type="GO" id="GO:0016020">
    <property type="term" value="C:membrane"/>
    <property type="evidence" value="ECO:0007669"/>
    <property type="project" value="TreeGrafter"/>
</dbReference>
<dbReference type="GO" id="GO:0008270">
    <property type="term" value="F:zinc ion binding"/>
    <property type="evidence" value="ECO:0007669"/>
    <property type="project" value="InterPro"/>
</dbReference>
<keyword evidence="10" id="KW-0378">Hydrolase</keyword>
<dbReference type="NCBIfam" id="TIGR04183">
    <property type="entry name" value="Por_Secre_tail"/>
    <property type="match status" value="1"/>
</dbReference>
<keyword evidence="7" id="KW-0645">Protease</keyword>
<sequence>MKKTYLLLLCLSISTVFAQRNLNKTNSIAEAEMKSAEQQMNIEVNPNTANYNVTYHRLEFTVNPTVKFITGKVYTTYTALANMTTVTFDFANELTASSVKIGATNLTFVENTNNELIITLPATQTTGTSATVEINYSGVPPQNGFDSFVQSTHNGSPIIWTLSEPFGARDWWPCKQDLNDKIDTIDVYVTAPSQYIAVSNGVEPEAPVINGANKTTHFHHGYPIPAYLICMAVTNYQVYNQTAGTAPNTFPVVNYVYPENYSSAVSDLNETLGIMNLYETLFEPYPFRNEKYGHAQFSWGGGMEHTTVSFMANFSRQLIAHEMGHQWFGDKVTCGSWKDIWLNEGFATYLATLVIENFDGADAFVTEKEGMIEYITSSPAGNVYLTDLQATNVNRIFSSRLSYNKGAMVLEMLRFKLGDALFFQGVRNYLADPNLAYKYAVTTDFKTHMETVYGQSLTEFFNDWIYNQGYPTYTITAQNWGAGQARFVINQTQSDASVSYFEMPVPVRVYGSGGQQADIVLNNTVNGEVIITSVPFSITGVEFDPKRHLIADANSTVTLGNQNFDLDSAVSIYPNPSSDVVHIQMPSTSTLEKVIVYNNLGQKVMENSTLDFLVSSLSTGVHYVDIQTTEGTYHKKFIKK</sequence>
<dbReference type="EMBL" id="CP038810">
    <property type="protein sequence ID" value="QBZ97335.1"/>
    <property type="molecule type" value="Genomic_DNA"/>
</dbReference>
<dbReference type="AlphaFoldDB" id="A0A4P7PS23"/>
<dbReference type="PANTHER" id="PTHR11533">
    <property type="entry name" value="PROTEASE M1 ZINC METALLOPROTEASE"/>
    <property type="match status" value="1"/>
</dbReference>
<evidence type="ECO:0000256" key="4">
    <source>
        <dbReference type="ARBA" id="ARBA00012564"/>
    </source>
</evidence>
<organism evidence="17 18">
    <name type="scientific">Flavobacterium sangjuense</name>
    <dbReference type="NCBI Taxonomy" id="2518177"/>
    <lineage>
        <taxon>Bacteria</taxon>
        <taxon>Pseudomonadati</taxon>
        <taxon>Bacteroidota</taxon>
        <taxon>Flavobacteriia</taxon>
        <taxon>Flavobacteriales</taxon>
        <taxon>Flavobacteriaceae</taxon>
        <taxon>Flavobacterium</taxon>
    </lineage>
</organism>
<evidence type="ECO:0000256" key="7">
    <source>
        <dbReference type="ARBA" id="ARBA00022670"/>
    </source>
</evidence>
<evidence type="ECO:0000259" key="16">
    <source>
        <dbReference type="Pfam" id="PF18962"/>
    </source>
</evidence>
<feature type="domain" description="Aminopeptidase N-like N-terminal" evidence="15">
    <location>
        <begin position="55"/>
        <end position="228"/>
    </location>
</feature>
<dbReference type="InterPro" id="IPR026444">
    <property type="entry name" value="Secre_tail"/>
</dbReference>
<dbReference type="GO" id="GO:0043171">
    <property type="term" value="P:peptide catabolic process"/>
    <property type="evidence" value="ECO:0007669"/>
    <property type="project" value="TreeGrafter"/>
</dbReference>
<dbReference type="PANTHER" id="PTHR11533:SF174">
    <property type="entry name" value="PUROMYCIN-SENSITIVE AMINOPEPTIDASE-RELATED"/>
    <property type="match status" value="1"/>
</dbReference>
<evidence type="ECO:0000259" key="15">
    <source>
        <dbReference type="Pfam" id="PF17900"/>
    </source>
</evidence>
<keyword evidence="6" id="KW-0031">Aminopeptidase</keyword>
<evidence type="ECO:0000256" key="12">
    <source>
        <dbReference type="ARBA" id="ARBA00023049"/>
    </source>
</evidence>
<keyword evidence="18" id="KW-1185">Reference proteome</keyword>
<gene>
    <name evidence="17" type="ORF">GS03_00822</name>
</gene>
<evidence type="ECO:0000256" key="10">
    <source>
        <dbReference type="ARBA" id="ARBA00022801"/>
    </source>
</evidence>
<dbReference type="InterPro" id="IPR042097">
    <property type="entry name" value="Aminopeptidase_N-like_N_sf"/>
</dbReference>
<evidence type="ECO:0000256" key="3">
    <source>
        <dbReference type="ARBA" id="ARBA00010136"/>
    </source>
</evidence>
<dbReference type="InterPro" id="IPR027268">
    <property type="entry name" value="Peptidase_M4/M1_CTD_sf"/>
</dbReference>
<keyword evidence="11" id="KW-0862">Zinc</keyword>
<evidence type="ECO:0000256" key="5">
    <source>
        <dbReference type="ARBA" id="ARBA00015611"/>
    </source>
</evidence>
<evidence type="ECO:0000256" key="1">
    <source>
        <dbReference type="ARBA" id="ARBA00000098"/>
    </source>
</evidence>
<dbReference type="RefSeq" id="WP_136151302.1">
    <property type="nucleotide sequence ID" value="NZ_CP038810.1"/>
</dbReference>
<dbReference type="Gene3D" id="2.60.40.1730">
    <property type="entry name" value="tricorn interacting facor f3 domain"/>
    <property type="match status" value="1"/>
</dbReference>
<dbReference type="PRINTS" id="PR00756">
    <property type="entry name" value="ALADIPTASE"/>
</dbReference>
<dbReference type="InterPro" id="IPR045357">
    <property type="entry name" value="Aminopeptidase_N-like_N"/>
</dbReference>
<feature type="chain" id="PRO_5020939328" description="Aminopeptidase N" evidence="13">
    <location>
        <begin position="19"/>
        <end position="640"/>
    </location>
</feature>
<dbReference type="GO" id="GO:0016285">
    <property type="term" value="F:alanyl aminopeptidase activity"/>
    <property type="evidence" value="ECO:0007669"/>
    <property type="project" value="UniProtKB-EC"/>
</dbReference>
<feature type="signal peptide" evidence="13">
    <location>
        <begin position="1"/>
        <end position="18"/>
    </location>
</feature>
<evidence type="ECO:0000313" key="17">
    <source>
        <dbReference type="EMBL" id="QBZ97335.1"/>
    </source>
</evidence>
<dbReference type="Pfam" id="PF18962">
    <property type="entry name" value="Por_Secre_tail"/>
    <property type="match status" value="1"/>
</dbReference>
<reference evidence="17 18" key="1">
    <citation type="submission" date="2019-04" db="EMBL/GenBank/DDBJ databases">
        <title>Flavobacterium sp. GS03.</title>
        <authorList>
            <person name="Kim H."/>
        </authorList>
    </citation>
    <scope>NUCLEOTIDE SEQUENCE [LARGE SCALE GENOMIC DNA]</scope>
    <source>
        <strain evidence="17 18">GS03</strain>
    </source>
</reference>
<accession>A0A4P7PS23</accession>
<evidence type="ECO:0000313" key="18">
    <source>
        <dbReference type="Proteomes" id="UP000296862"/>
    </source>
</evidence>
<protein>
    <recommendedName>
        <fullName evidence="5">Aminopeptidase N</fullName>
        <ecNumber evidence="4">3.4.11.2</ecNumber>
    </recommendedName>
</protein>
<evidence type="ECO:0000259" key="14">
    <source>
        <dbReference type="Pfam" id="PF01433"/>
    </source>
</evidence>
<dbReference type="Pfam" id="PF01433">
    <property type="entry name" value="Peptidase_M1"/>
    <property type="match status" value="1"/>
</dbReference>
<evidence type="ECO:0000256" key="2">
    <source>
        <dbReference type="ARBA" id="ARBA00001947"/>
    </source>
</evidence>
<evidence type="ECO:0000256" key="6">
    <source>
        <dbReference type="ARBA" id="ARBA00022438"/>
    </source>
</evidence>
<dbReference type="Proteomes" id="UP000296862">
    <property type="component" value="Chromosome"/>
</dbReference>
<dbReference type="SUPFAM" id="SSF55486">
    <property type="entry name" value="Metalloproteases ('zincins'), catalytic domain"/>
    <property type="match status" value="1"/>
</dbReference>
<dbReference type="GO" id="GO:0070006">
    <property type="term" value="F:metalloaminopeptidase activity"/>
    <property type="evidence" value="ECO:0007669"/>
    <property type="project" value="TreeGrafter"/>
</dbReference>
<dbReference type="Pfam" id="PF17900">
    <property type="entry name" value="Peptidase_M1_N"/>
    <property type="match status" value="1"/>
</dbReference>
<evidence type="ECO:0000256" key="8">
    <source>
        <dbReference type="ARBA" id="ARBA00022723"/>
    </source>
</evidence>
<comment type="catalytic activity">
    <reaction evidence="1">
        <text>Release of an N-terminal amino acid, Xaa-|-Yaa- from a peptide, amide or arylamide. Xaa is preferably Ala, but may be most amino acids including Pro (slow action). When a terminal hydrophobic residue is followed by a prolyl residue, the two may be released as an intact Xaa-Pro dipeptide.</text>
        <dbReference type="EC" id="3.4.11.2"/>
    </reaction>
</comment>
<dbReference type="SUPFAM" id="SSF63737">
    <property type="entry name" value="Leukotriene A4 hydrolase N-terminal domain"/>
    <property type="match status" value="1"/>
</dbReference>
<comment type="similarity">
    <text evidence="3">Belongs to the peptidase M1 family.</text>
</comment>
<dbReference type="GO" id="GO:0042277">
    <property type="term" value="F:peptide binding"/>
    <property type="evidence" value="ECO:0007669"/>
    <property type="project" value="TreeGrafter"/>
</dbReference>
<feature type="domain" description="Secretion system C-terminal sorting" evidence="16">
    <location>
        <begin position="572"/>
        <end position="638"/>
    </location>
</feature>
<keyword evidence="12" id="KW-0482">Metalloprotease</keyword>
<evidence type="ECO:0000256" key="13">
    <source>
        <dbReference type="SAM" id="SignalP"/>
    </source>
</evidence>
<dbReference type="EC" id="3.4.11.2" evidence="4"/>
<dbReference type="InterPro" id="IPR050344">
    <property type="entry name" value="Peptidase_M1_aminopeptidases"/>
</dbReference>
<keyword evidence="8" id="KW-0479">Metal-binding</keyword>
<dbReference type="Gene3D" id="1.10.390.10">
    <property type="entry name" value="Neutral Protease Domain 2"/>
    <property type="match status" value="1"/>
</dbReference>
<dbReference type="OrthoDB" id="100605at2"/>
<dbReference type="GO" id="GO:0006508">
    <property type="term" value="P:proteolysis"/>
    <property type="evidence" value="ECO:0007669"/>
    <property type="project" value="UniProtKB-KW"/>
</dbReference>
<feature type="domain" description="Peptidase M1 membrane alanine aminopeptidase" evidence="14">
    <location>
        <begin position="316"/>
        <end position="464"/>
    </location>
</feature>
<dbReference type="KEGG" id="fsn:GS03_00822"/>
<evidence type="ECO:0000256" key="9">
    <source>
        <dbReference type="ARBA" id="ARBA00022729"/>
    </source>
</evidence>
<dbReference type="InterPro" id="IPR014782">
    <property type="entry name" value="Peptidase_M1_dom"/>
</dbReference>
<dbReference type="GO" id="GO:0005615">
    <property type="term" value="C:extracellular space"/>
    <property type="evidence" value="ECO:0007669"/>
    <property type="project" value="TreeGrafter"/>
</dbReference>
<keyword evidence="9 13" id="KW-0732">Signal</keyword>